<organism evidence="1">
    <name type="scientific">viral metagenome</name>
    <dbReference type="NCBI Taxonomy" id="1070528"/>
    <lineage>
        <taxon>unclassified sequences</taxon>
        <taxon>metagenomes</taxon>
        <taxon>organismal metagenomes</taxon>
    </lineage>
</organism>
<name>A0A6M3K4B0_9ZZZZ</name>
<protein>
    <submittedName>
        <fullName evidence="1">Putative major capsid protein</fullName>
    </submittedName>
</protein>
<gene>
    <name evidence="1" type="ORF">MM415A01346_0006</name>
</gene>
<proteinExistence type="predicted"/>
<dbReference type="EMBL" id="MT142272">
    <property type="protein sequence ID" value="QJA77250.1"/>
    <property type="molecule type" value="Genomic_DNA"/>
</dbReference>
<evidence type="ECO:0000313" key="1">
    <source>
        <dbReference type="EMBL" id="QJA77250.1"/>
    </source>
</evidence>
<dbReference type="PROSITE" id="PS51257">
    <property type="entry name" value="PROKAR_LIPOPROTEIN"/>
    <property type="match status" value="1"/>
</dbReference>
<reference evidence="1" key="1">
    <citation type="submission" date="2020-03" db="EMBL/GenBank/DDBJ databases">
        <title>The deep terrestrial virosphere.</title>
        <authorList>
            <person name="Holmfeldt K."/>
            <person name="Nilsson E."/>
            <person name="Simone D."/>
            <person name="Lopez-Fernandez M."/>
            <person name="Wu X."/>
            <person name="de Brujin I."/>
            <person name="Lundin D."/>
            <person name="Andersson A."/>
            <person name="Bertilsson S."/>
            <person name="Dopson M."/>
        </authorList>
    </citation>
    <scope>NUCLEOTIDE SEQUENCE</scope>
    <source>
        <strain evidence="1">MM415A01346</strain>
    </source>
</reference>
<accession>A0A6M3K4B0</accession>
<sequence>MIKRYIILAIVIMLACAGHAKAWDGMNWDPVRSGTTVRAVDSTGLWLVDSSGNQFRVDGGVTLFNSSGTKLFGVDGAGNVYISSTASVGTPVHTAIDSTSGVSTAQVSFNDGTSMTTAGGGNPNISETGASAYVTGDPGRASGTTQFAVGSGGVADVVVKGDGKVGIGTASPSQKLHVSGDVLATTYKTASYGDIISAYTGNFKISVGDSGDVLFKNWNALPMAFEQSVAGSPSRMLDLDDTEVALYTSNTKRIVIDSTGNVGIGTTTPSSLLELSKGATGNAFLEFSKEAVNAYIGSGDADQMFTGIASGDLGIRAGESKKMVLGSGNNMYMTIANTGNVGIGTTSPGEKLSVIGGVSIGQVDPMSGTSFFMAIASGASPEGVPVNGAMFYVISGEMWVADDNGNNTQLSPHDPITGEVYINSFNSYTGKGLKYYPVSGNSEVYTVPIYDWEADQIAKQKAEFVKAYQAENIIEEAVTKDYTETYDETEKIRTGEITKYRFDDGKVVPYPEPIYEDQVKQKTKLKTNHRIDKDTGKVFKKTIPTETDAMAAFNSKDAALILSRQAKWDNLPPFLKVAIQRPE</sequence>
<dbReference type="AlphaFoldDB" id="A0A6M3K4B0"/>